<dbReference type="AlphaFoldDB" id="A0A0H2VF66"/>
<accession>A0A0H2VF66</accession>
<protein>
    <submittedName>
        <fullName evidence="2">Uncharacterized protein</fullName>
    </submittedName>
</protein>
<dbReference type="GeneID" id="50019297"/>
<dbReference type="HOGENOM" id="CLU_192323_0_0_9"/>
<gene>
    <name evidence="2" type="ordered locus">SE_0555</name>
</gene>
<dbReference type="Proteomes" id="UP000001411">
    <property type="component" value="Chromosome"/>
</dbReference>
<reference evidence="2 3" key="1">
    <citation type="journal article" date="2003" name="Mol. Microbiol.">
        <title>Genome-based analysis of virulence genes in a non-biofilm-forming Staphylococcus epidermidis strain (ATCC 12228).</title>
        <authorList>
            <person name="Zhang Y.Q."/>
            <person name="Ren S.X."/>
            <person name="Li H.L."/>
            <person name="Wang Y.X."/>
            <person name="Fu G."/>
            <person name="Yang J."/>
            <person name="Qin Z.Q."/>
            <person name="Miao Y.G."/>
            <person name="Wang W.Y."/>
            <person name="Chen R.S."/>
            <person name="Shen Y."/>
            <person name="Chen Z."/>
            <person name="Yuan Z.H."/>
            <person name="Zhao G.P."/>
            <person name="Qu D."/>
            <person name="Danchin A."/>
            <person name="Wen Y.M."/>
        </authorList>
    </citation>
    <scope>NUCLEOTIDE SEQUENCE [LARGE SCALE GENOMIC DNA]</scope>
    <source>
        <strain evidence="3">ATCC 12228 / FDA PCI 1200</strain>
    </source>
</reference>
<dbReference type="KEGG" id="sep:SE_0555"/>
<proteinExistence type="predicted"/>
<dbReference type="PATRIC" id="fig|176280.10.peg.526"/>
<evidence type="ECO:0000313" key="2">
    <source>
        <dbReference type="EMBL" id="AAO04152.1"/>
    </source>
</evidence>
<feature type="transmembrane region" description="Helical" evidence="1">
    <location>
        <begin position="56"/>
        <end position="77"/>
    </location>
</feature>
<evidence type="ECO:0000313" key="3">
    <source>
        <dbReference type="Proteomes" id="UP000001411"/>
    </source>
</evidence>
<dbReference type="EMBL" id="AE015929">
    <property type="protein sequence ID" value="AAO04152.1"/>
    <property type="molecule type" value="Genomic_DNA"/>
</dbReference>
<keyword evidence="1" id="KW-1133">Transmembrane helix</keyword>
<sequence length="78" mass="8909">MSNHNYSDEKIEVIDPSDDRYKGDDYFNKNSSQNNQNLKTFNQTYSYGCTHSGCGCILGCLTISLISFLLSLLIFWII</sequence>
<evidence type="ECO:0000256" key="1">
    <source>
        <dbReference type="SAM" id="Phobius"/>
    </source>
</evidence>
<dbReference type="eggNOG" id="ENOG50305DZ">
    <property type="taxonomic scope" value="Bacteria"/>
</dbReference>
<dbReference type="RefSeq" id="WP_001829687.1">
    <property type="nucleotide sequence ID" value="NC_004461.1"/>
</dbReference>
<keyword evidence="1" id="KW-0472">Membrane</keyword>
<organism evidence="2 3">
    <name type="scientific">Staphylococcus epidermidis (strain ATCC 12228 / FDA PCI 1200)</name>
    <dbReference type="NCBI Taxonomy" id="176280"/>
    <lineage>
        <taxon>Bacteria</taxon>
        <taxon>Bacillati</taxon>
        <taxon>Bacillota</taxon>
        <taxon>Bacilli</taxon>
        <taxon>Bacillales</taxon>
        <taxon>Staphylococcaceae</taxon>
        <taxon>Staphylococcus</taxon>
    </lineage>
</organism>
<name>A0A0H2VF66_STAES</name>
<keyword evidence="1" id="KW-0812">Transmembrane</keyword>